<dbReference type="AlphaFoldDB" id="A0A1E7EQ75"/>
<organism evidence="1 2">
    <name type="scientific">Fragilariopsis cylindrus CCMP1102</name>
    <dbReference type="NCBI Taxonomy" id="635003"/>
    <lineage>
        <taxon>Eukaryota</taxon>
        <taxon>Sar</taxon>
        <taxon>Stramenopiles</taxon>
        <taxon>Ochrophyta</taxon>
        <taxon>Bacillariophyta</taxon>
        <taxon>Bacillariophyceae</taxon>
        <taxon>Bacillariophycidae</taxon>
        <taxon>Bacillariales</taxon>
        <taxon>Bacillariaceae</taxon>
        <taxon>Fragilariopsis</taxon>
    </lineage>
</organism>
<evidence type="ECO:0000313" key="2">
    <source>
        <dbReference type="Proteomes" id="UP000095751"/>
    </source>
</evidence>
<dbReference type="InParanoid" id="A0A1E7EQ75"/>
<protein>
    <submittedName>
        <fullName evidence="1">Uncharacterized protein</fullName>
    </submittedName>
</protein>
<keyword evidence="2" id="KW-1185">Reference proteome</keyword>
<proteinExistence type="predicted"/>
<dbReference type="EMBL" id="KV784383">
    <property type="protein sequence ID" value="OEU07946.1"/>
    <property type="molecule type" value="Genomic_DNA"/>
</dbReference>
<dbReference type="Proteomes" id="UP000095751">
    <property type="component" value="Unassembled WGS sequence"/>
</dbReference>
<accession>A0A1E7EQ75</accession>
<name>A0A1E7EQ75_9STRA</name>
<reference evidence="1 2" key="1">
    <citation type="submission" date="2016-09" db="EMBL/GenBank/DDBJ databases">
        <title>Extensive genetic diversity and differential bi-allelic expression allows diatom success in the polar Southern Ocean.</title>
        <authorList>
            <consortium name="DOE Joint Genome Institute"/>
            <person name="Mock T."/>
            <person name="Otillar R.P."/>
            <person name="Strauss J."/>
            <person name="Dupont C."/>
            <person name="Frickenhaus S."/>
            <person name="Maumus F."/>
            <person name="Mcmullan M."/>
            <person name="Sanges R."/>
            <person name="Schmutz J."/>
            <person name="Toseland A."/>
            <person name="Valas R."/>
            <person name="Veluchamy A."/>
            <person name="Ward B.J."/>
            <person name="Allen A."/>
            <person name="Barry K."/>
            <person name="Falciatore A."/>
            <person name="Ferrante M."/>
            <person name="Fortunato A.E."/>
            <person name="Gloeckner G."/>
            <person name="Gruber A."/>
            <person name="Hipkin R."/>
            <person name="Janech M."/>
            <person name="Kroth P."/>
            <person name="Leese F."/>
            <person name="Lindquist E."/>
            <person name="Lyon B.R."/>
            <person name="Martin J."/>
            <person name="Mayer C."/>
            <person name="Parker M."/>
            <person name="Quesneville H."/>
            <person name="Raymond J."/>
            <person name="Uhlig C."/>
            <person name="Valentin K.U."/>
            <person name="Worden A.Z."/>
            <person name="Armbrust E.V."/>
            <person name="Bowler C."/>
            <person name="Green B."/>
            <person name="Moulton V."/>
            <person name="Van Oosterhout C."/>
            <person name="Grigoriev I."/>
        </authorList>
    </citation>
    <scope>NUCLEOTIDE SEQUENCE [LARGE SCALE GENOMIC DNA]</scope>
    <source>
        <strain evidence="1 2">CCMP1102</strain>
    </source>
</reference>
<sequence length="188" mass="20127">MASSNNPTTNPLLLTTTATIDSALCSSNTSPVPAPQPSLISYYELILEELRQAAAAVDVDVDVDDTSGGRFTKFQQILVNYENSTTTKKKEKKSSTVGVGVDEKKLSLVEKNKEGVDVVVDVDAVVLEVAAAADVVAETETETETETEIETDFFEFQPSYLTDVLVKRLLVPVISVPGTSSSSCSDTN</sequence>
<evidence type="ECO:0000313" key="1">
    <source>
        <dbReference type="EMBL" id="OEU07946.1"/>
    </source>
</evidence>
<gene>
    <name evidence="1" type="ORF">FRACYDRAFT_250597</name>
</gene>
<dbReference type="KEGG" id="fcy:FRACYDRAFT_250597"/>